<dbReference type="PROSITE" id="PS50830">
    <property type="entry name" value="TNASE_3"/>
    <property type="match status" value="1"/>
</dbReference>
<dbReference type="Proteomes" id="UP000538566">
    <property type="component" value="Unassembled WGS sequence"/>
</dbReference>
<evidence type="ECO:0000256" key="1">
    <source>
        <dbReference type="SAM" id="SignalP"/>
    </source>
</evidence>
<feature type="chain" id="PRO_5031296241" evidence="1">
    <location>
        <begin position="19"/>
        <end position="238"/>
    </location>
</feature>
<keyword evidence="3" id="KW-0255">Endonuclease</keyword>
<evidence type="ECO:0000313" key="4">
    <source>
        <dbReference type="Proteomes" id="UP000538566"/>
    </source>
</evidence>
<gene>
    <name evidence="3" type="ORF">GGR37_000125</name>
</gene>
<dbReference type="PANTHER" id="PTHR12302:SF26">
    <property type="entry name" value="BLR1266 PROTEIN"/>
    <property type="match status" value="1"/>
</dbReference>
<feature type="signal peptide" evidence="1">
    <location>
        <begin position="1"/>
        <end position="18"/>
    </location>
</feature>
<evidence type="ECO:0000259" key="2">
    <source>
        <dbReference type="PROSITE" id="PS50830"/>
    </source>
</evidence>
<dbReference type="RefSeq" id="WP_144902699.1">
    <property type="nucleotide sequence ID" value="NZ_JACHOA010000001.1"/>
</dbReference>
<comment type="caution">
    <text evidence="3">The sequence shown here is derived from an EMBL/GenBank/DDBJ whole genome shotgun (WGS) entry which is preliminary data.</text>
</comment>
<dbReference type="AlphaFoldDB" id="A0A7W7A8K2"/>
<protein>
    <submittedName>
        <fullName evidence="3">Endonuclease YncB(Thermonuclease family)</fullName>
    </submittedName>
</protein>
<organism evidence="3 4">
    <name type="scientific">Novosphingobium taihuense</name>
    <dbReference type="NCBI Taxonomy" id="260085"/>
    <lineage>
        <taxon>Bacteria</taxon>
        <taxon>Pseudomonadati</taxon>
        <taxon>Pseudomonadota</taxon>
        <taxon>Alphaproteobacteria</taxon>
        <taxon>Sphingomonadales</taxon>
        <taxon>Sphingomonadaceae</taxon>
        <taxon>Novosphingobium</taxon>
    </lineage>
</organism>
<dbReference type="PANTHER" id="PTHR12302">
    <property type="entry name" value="EBNA2 BINDING PROTEIN P100"/>
    <property type="match status" value="1"/>
</dbReference>
<accession>A0A7W7A8K2</accession>
<keyword evidence="3" id="KW-0378">Hydrolase</keyword>
<keyword evidence="3" id="KW-0540">Nuclease</keyword>
<dbReference type="GO" id="GO:0004519">
    <property type="term" value="F:endonuclease activity"/>
    <property type="evidence" value="ECO:0007669"/>
    <property type="project" value="UniProtKB-KW"/>
</dbReference>
<dbReference type="SUPFAM" id="SSF50199">
    <property type="entry name" value="Staphylococcal nuclease"/>
    <property type="match status" value="1"/>
</dbReference>
<keyword evidence="1" id="KW-0732">Signal</keyword>
<dbReference type="InterPro" id="IPR035437">
    <property type="entry name" value="SNase_OB-fold_sf"/>
</dbReference>
<sequence length="238" mass="25126">MRMLISLALVAMPLPAAAQIVSGQATALDGDTLEMTGQPLRLTGIDAPELAQTCQRDGAAWDCGVQAKRHLALLLQGGEAECTVLGQHAQGLAIAGCTVDGRDLSEAMIAAGLAVASEPHSGDVTYSDIEDRVKAGKVGLWAGGFDRPADWRKAHPKARLVVETGGSERASGRPAASGGRQLYHNSLGCAIKGNVSRRNGEYIYYLPGMKYYDGTRPERLFCTEAEAEAAGFRRSRGG</sequence>
<reference evidence="3 4" key="1">
    <citation type="submission" date="2020-08" db="EMBL/GenBank/DDBJ databases">
        <title>Genomic Encyclopedia of Type Strains, Phase IV (KMG-IV): sequencing the most valuable type-strain genomes for metagenomic binning, comparative biology and taxonomic classification.</title>
        <authorList>
            <person name="Goeker M."/>
        </authorList>
    </citation>
    <scope>NUCLEOTIDE SEQUENCE [LARGE SCALE GENOMIC DNA]</scope>
    <source>
        <strain evidence="3 4">DSM 17507</strain>
    </source>
</reference>
<dbReference type="OrthoDB" id="9805504at2"/>
<proteinExistence type="predicted"/>
<dbReference type="Gene3D" id="2.40.50.90">
    <property type="match status" value="1"/>
</dbReference>
<dbReference type="SMART" id="SM00318">
    <property type="entry name" value="SNc"/>
    <property type="match status" value="1"/>
</dbReference>
<dbReference type="EMBL" id="JACHOA010000001">
    <property type="protein sequence ID" value="MBB4611879.1"/>
    <property type="molecule type" value="Genomic_DNA"/>
</dbReference>
<feature type="domain" description="TNase-like" evidence="2">
    <location>
        <begin position="28"/>
        <end position="143"/>
    </location>
</feature>
<keyword evidence="4" id="KW-1185">Reference proteome</keyword>
<dbReference type="InterPro" id="IPR016071">
    <property type="entry name" value="Staphylococal_nuclease_OB-fold"/>
</dbReference>
<evidence type="ECO:0000313" key="3">
    <source>
        <dbReference type="EMBL" id="MBB4611879.1"/>
    </source>
</evidence>
<name>A0A7W7A8K2_9SPHN</name>
<dbReference type="Pfam" id="PF00565">
    <property type="entry name" value="SNase"/>
    <property type="match status" value="1"/>
</dbReference>